<feature type="domain" description="RES" evidence="1">
    <location>
        <begin position="14"/>
        <end position="138"/>
    </location>
</feature>
<dbReference type="RefSeq" id="WP_115226448.1">
    <property type="nucleotide sequence ID" value="NZ_CAWOLO010000009.1"/>
</dbReference>
<dbReference type="Proteomes" id="UP000295794">
    <property type="component" value="Unassembled WGS sequence"/>
</dbReference>
<keyword evidence="5" id="KW-1185">Reference proteome</keyword>
<evidence type="ECO:0000313" key="4">
    <source>
        <dbReference type="Proteomes" id="UP000255108"/>
    </source>
</evidence>
<proteinExistence type="predicted"/>
<dbReference type="Pfam" id="PF08808">
    <property type="entry name" value="RES"/>
    <property type="match status" value="1"/>
</dbReference>
<dbReference type="AlphaFoldDB" id="A0A377Q469"/>
<dbReference type="Proteomes" id="UP000255108">
    <property type="component" value="Unassembled WGS sequence"/>
</dbReference>
<dbReference type="EMBL" id="SMBT01000009">
    <property type="protein sequence ID" value="TCU84601.1"/>
    <property type="molecule type" value="Genomic_DNA"/>
</dbReference>
<reference evidence="2 4" key="1">
    <citation type="submission" date="2018-06" db="EMBL/GenBank/DDBJ databases">
        <authorList>
            <consortium name="Pathogen Informatics"/>
            <person name="Doyle S."/>
        </authorList>
    </citation>
    <scope>NUCLEOTIDE SEQUENCE [LARGE SCALE GENOMIC DNA]</scope>
    <source>
        <strain evidence="2 4">NCTC11159</strain>
    </source>
</reference>
<organism evidence="2 4">
    <name type="scientific">Iodobacter fluviatilis</name>
    <dbReference type="NCBI Taxonomy" id="537"/>
    <lineage>
        <taxon>Bacteria</taxon>
        <taxon>Pseudomonadati</taxon>
        <taxon>Pseudomonadota</taxon>
        <taxon>Betaproteobacteria</taxon>
        <taxon>Neisseriales</taxon>
        <taxon>Chitinibacteraceae</taxon>
        <taxon>Iodobacter</taxon>
    </lineage>
</organism>
<name>A0A377Q469_9NEIS</name>
<gene>
    <name evidence="3" type="ORF">EV682_109126</name>
    <name evidence="2" type="ORF">NCTC11159_01124</name>
</gene>
<evidence type="ECO:0000313" key="5">
    <source>
        <dbReference type="Proteomes" id="UP000295794"/>
    </source>
</evidence>
<dbReference type="EMBL" id="UGHR01000001">
    <property type="protein sequence ID" value="STQ90066.1"/>
    <property type="molecule type" value="Genomic_DNA"/>
</dbReference>
<dbReference type="SMART" id="SM00953">
    <property type="entry name" value="RES"/>
    <property type="match status" value="1"/>
</dbReference>
<reference evidence="3 5" key="2">
    <citation type="submission" date="2019-03" db="EMBL/GenBank/DDBJ databases">
        <title>Genomic Encyclopedia of Type Strains, Phase IV (KMG-IV): sequencing the most valuable type-strain genomes for metagenomic binning, comparative biology and taxonomic classification.</title>
        <authorList>
            <person name="Goeker M."/>
        </authorList>
    </citation>
    <scope>NUCLEOTIDE SEQUENCE [LARGE SCALE GENOMIC DNA]</scope>
    <source>
        <strain evidence="3 5">DSM 3764</strain>
    </source>
</reference>
<protein>
    <submittedName>
        <fullName evidence="3">RES domain-containing protein</fullName>
    </submittedName>
    <submittedName>
        <fullName evidence="2">Uncharacterized conserved protein</fullName>
    </submittedName>
</protein>
<dbReference type="InterPro" id="IPR014914">
    <property type="entry name" value="RES_dom"/>
</dbReference>
<evidence type="ECO:0000313" key="3">
    <source>
        <dbReference type="EMBL" id="TCU84601.1"/>
    </source>
</evidence>
<evidence type="ECO:0000313" key="2">
    <source>
        <dbReference type="EMBL" id="STQ90066.1"/>
    </source>
</evidence>
<evidence type="ECO:0000259" key="1">
    <source>
        <dbReference type="SMART" id="SM00953"/>
    </source>
</evidence>
<accession>A0A377Q469</accession>
<sequence>MQVWRIAKNIYAEDLSGTGAARFGQRWNRRGDFALYAGLTPAICVLETFVHLGDTLPDDYVIVELSLPDDPELYFQPTRDSLPLSWSSESATEETQAYGSSFLNTGRYLGLIVPSALLPESLNLVINPRHPAARQIQLSSLRAYQFDSRMLK</sequence>
<dbReference type="OrthoDB" id="9789501at2"/>